<feature type="chain" id="PRO_5007511605" evidence="1">
    <location>
        <begin position="21"/>
        <end position="243"/>
    </location>
</feature>
<dbReference type="InterPro" id="IPR051532">
    <property type="entry name" value="Ester_Hydrolysis_Enzymes"/>
</dbReference>
<dbReference type="OrthoDB" id="2513075at2"/>
<evidence type="ECO:0000259" key="2">
    <source>
        <dbReference type="Pfam" id="PF13472"/>
    </source>
</evidence>
<evidence type="ECO:0000313" key="3">
    <source>
        <dbReference type="EMBL" id="AMY08599.1"/>
    </source>
</evidence>
<dbReference type="GO" id="GO:0004622">
    <property type="term" value="F:phosphatidylcholine lysophospholipase activity"/>
    <property type="evidence" value="ECO:0007669"/>
    <property type="project" value="TreeGrafter"/>
</dbReference>
<dbReference type="GO" id="GO:0016829">
    <property type="term" value="F:lyase activity"/>
    <property type="evidence" value="ECO:0007669"/>
    <property type="project" value="UniProtKB-KW"/>
</dbReference>
<feature type="domain" description="SGNH hydrolase-type esterase" evidence="2">
    <location>
        <begin position="88"/>
        <end position="233"/>
    </location>
</feature>
<dbReference type="Gene3D" id="3.40.50.1110">
    <property type="entry name" value="SGNH hydrolase"/>
    <property type="match status" value="1"/>
</dbReference>
<dbReference type="InterPro" id="IPR036514">
    <property type="entry name" value="SGNH_hydro_sf"/>
</dbReference>
<proteinExistence type="predicted"/>
<keyword evidence="3" id="KW-0456">Lyase</keyword>
<protein>
    <submittedName>
        <fullName evidence="3">Argininosuccinate lyase</fullName>
    </submittedName>
</protein>
<sequence precursor="true">MTRRTWLTLVLTAAGAPVLAGGPGRLGEPALLTIPGNVAAGLVRRSGGEEDRWAKEIAAFAADDEARPFAPGGIVFVGSSSIRLWDVASAFPGRPVLNRGFGGTQVLDSVRHVERLVIHHKPATVVFYAGDNDLSAGRTPQQVAADFAAFAAKVHAALPATRIAFIGIKPSIARWALIAKVREANRLVRDSCDRDDRLGFVDVDAAMLGWDGKPRPELFVKDGLHMSPKGYEIWNMLVRPFIE</sequence>
<dbReference type="KEGG" id="abac:LuPra_01803"/>
<keyword evidence="4" id="KW-1185">Reference proteome</keyword>
<dbReference type="EMBL" id="CP015136">
    <property type="protein sequence ID" value="AMY08599.1"/>
    <property type="molecule type" value="Genomic_DNA"/>
</dbReference>
<dbReference type="Pfam" id="PF13472">
    <property type="entry name" value="Lipase_GDSL_2"/>
    <property type="match status" value="1"/>
</dbReference>
<gene>
    <name evidence="3" type="ORF">LuPra_01803</name>
</gene>
<organism evidence="3 4">
    <name type="scientific">Luteitalea pratensis</name>
    <dbReference type="NCBI Taxonomy" id="1855912"/>
    <lineage>
        <taxon>Bacteria</taxon>
        <taxon>Pseudomonadati</taxon>
        <taxon>Acidobacteriota</taxon>
        <taxon>Vicinamibacteria</taxon>
        <taxon>Vicinamibacterales</taxon>
        <taxon>Vicinamibacteraceae</taxon>
        <taxon>Luteitalea</taxon>
    </lineage>
</organism>
<dbReference type="PANTHER" id="PTHR30383">
    <property type="entry name" value="THIOESTERASE 1/PROTEASE 1/LYSOPHOSPHOLIPASE L1"/>
    <property type="match status" value="1"/>
</dbReference>
<dbReference type="RefSeq" id="WP_110170424.1">
    <property type="nucleotide sequence ID" value="NZ_CP015136.1"/>
</dbReference>
<dbReference type="STRING" id="1855912.LuPra_01803"/>
<name>A0A143PLF0_LUTPR</name>
<evidence type="ECO:0000256" key="1">
    <source>
        <dbReference type="SAM" id="SignalP"/>
    </source>
</evidence>
<reference evidence="3 4" key="1">
    <citation type="journal article" date="2016" name="Genome Announc.">
        <title>First Complete Genome Sequence of a Subdivision 6 Acidobacterium Strain.</title>
        <authorList>
            <person name="Huang S."/>
            <person name="Vieira S."/>
            <person name="Bunk B."/>
            <person name="Riedel T."/>
            <person name="Sproer C."/>
            <person name="Overmann J."/>
        </authorList>
    </citation>
    <scope>NUCLEOTIDE SEQUENCE [LARGE SCALE GENOMIC DNA]</scope>
    <source>
        <strain evidence="4">DSM 100886 HEG_-6_39</strain>
    </source>
</reference>
<dbReference type="InterPro" id="IPR013830">
    <property type="entry name" value="SGNH_hydro"/>
</dbReference>
<feature type="signal peptide" evidence="1">
    <location>
        <begin position="1"/>
        <end position="20"/>
    </location>
</feature>
<accession>A0A143PLF0</accession>
<keyword evidence="1" id="KW-0732">Signal</keyword>
<evidence type="ECO:0000313" key="4">
    <source>
        <dbReference type="Proteomes" id="UP000076079"/>
    </source>
</evidence>
<dbReference type="AlphaFoldDB" id="A0A143PLF0"/>
<reference evidence="4" key="2">
    <citation type="submission" date="2016-04" db="EMBL/GenBank/DDBJ databases">
        <title>First Complete Genome Sequence of a Subdivision 6 Acidobacterium.</title>
        <authorList>
            <person name="Huang S."/>
            <person name="Vieira S."/>
            <person name="Bunk B."/>
            <person name="Riedel T."/>
            <person name="Sproeer C."/>
            <person name="Overmann J."/>
        </authorList>
    </citation>
    <scope>NUCLEOTIDE SEQUENCE [LARGE SCALE GENOMIC DNA]</scope>
    <source>
        <strain evidence="4">DSM 100886 HEG_-6_39</strain>
    </source>
</reference>
<dbReference type="Proteomes" id="UP000076079">
    <property type="component" value="Chromosome"/>
</dbReference>
<dbReference type="PANTHER" id="PTHR30383:SF5">
    <property type="entry name" value="SGNH HYDROLASE-TYPE ESTERASE DOMAIN-CONTAINING PROTEIN"/>
    <property type="match status" value="1"/>
</dbReference>
<dbReference type="SUPFAM" id="SSF52266">
    <property type="entry name" value="SGNH hydrolase"/>
    <property type="match status" value="1"/>
</dbReference>